<proteinExistence type="predicted"/>
<dbReference type="Proteomes" id="UP000095280">
    <property type="component" value="Unplaced"/>
</dbReference>
<evidence type="ECO:0000313" key="2">
    <source>
        <dbReference type="Proteomes" id="UP000095280"/>
    </source>
</evidence>
<dbReference type="WBParaSite" id="maker-unitig_24204-snap-gene-0.1-mRNA-1">
    <property type="protein sequence ID" value="maker-unitig_24204-snap-gene-0.1-mRNA-1"/>
    <property type="gene ID" value="maker-unitig_24204-snap-gene-0.1"/>
</dbReference>
<evidence type="ECO:0000256" key="1">
    <source>
        <dbReference type="SAM" id="MobiDB-lite"/>
    </source>
</evidence>
<dbReference type="GO" id="GO:0030036">
    <property type="term" value="P:actin cytoskeleton organization"/>
    <property type="evidence" value="ECO:0007669"/>
    <property type="project" value="TreeGrafter"/>
</dbReference>
<sequence length="284" mass="31632">ANCSSRWKWKRKKKNGQQHKAAGGGRRLTLGLRQLPVYQAGCRYCLLAQRLSGGAGARSASRHVTASSRQFDAKKSGETSVSDNRPLAIVSADSNQKHHNTTTIRASARAPTVDLSYSSAAGQSQHLMLQKQLIQPIRTAMRLLMLINKAAIDSTTMLPDEDDDDIDEDSSIDGDEEADDSVPGMEGYEQRNPSQQPSPTANTSRRLQLAAADHELREKRIIRFTMTLCGGHRRHGGVRRAVDKRDSADSAVDKARIRKELNDFKAYEMPVHEESKRFTRFHKP</sequence>
<dbReference type="PANTHER" id="PTHR12751:SF18">
    <property type="entry name" value="PHOSPHATASE AND ACTIN REGULATOR 1"/>
    <property type="match status" value="1"/>
</dbReference>
<accession>A0A1I8F811</accession>
<feature type="compositionally biased region" description="Basic residues" evidence="1">
    <location>
        <begin position="7"/>
        <end position="17"/>
    </location>
</feature>
<keyword evidence="2" id="KW-1185">Reference proteome</keyword>
<name>A0A1I8F811_9PLAT</name>
<feature type="region of interest" description="Disordered" evidence="1">
    <location>
        <begin position="156"/>
        <end position="206"/>
    </location>
</feature>
<feature type="compositionally biased region" description="Acidic residues" evidence="1">
    <location>
        <begin position="159"/>
        <end position="180"/>
    </location>
</feature>
<dbReference type="GO" id="GO:0003779">
    <property type="term" value="F:actin binding"/>
    <property type="evidence" value="ECO:0007669"/>
    <property type="project" value="TreeGrafter"/>
</dbReference>
<protein>
    <submittedName>
        <fullName evidence="3">RRP15-like protein</fullName>
    </submittedName>
</protein>
<feature type="region of interest" description="Disordered" evidence="1">
    <location>
        <begin position="1"/>
        <end position="23"/>
    </location>
</feature>
<evidence type="ECO:0000313" key="3">
    <source>
        <dbReference type="WBParaSite" id="maker-unitig_24204-snap-gene-0.1-mRNA-1"/>
    </source>
</evidence>
<dbReference type="PANTHER" id="PTHR12751">
    <property type="entry name" value="PHOSPHATASE AND ACTIN REGULATOR PHACTR"/>
    <property type="match status" value="1"/>
</dbReference>
<feature type="region of interest" description="Disordered" evidence="1">
    <location>
        <begin position="57"/>
        <end position="82"/>
    </location>
</feature>
<feature type="compositionally biased region" description="Polar residues" evidence="1">
    <location>
        <begin position="191"/>
        <end position="206"/>
    </location>
</feature>
<reference evidence="3" key="1">
    <citation type="submission" date="2016-11" db="UniProtKB">
        <authorList>
            <consortium name="WormBaseParasite"/>
        </authorList>
    </citation>
    <scope>IDENTIFICATION</scope>
</reference>
<dbReference type="AlphaFoldDB" id="A0A1I8F811"/>
<organism evidence="2 3">
    <name type="scientific">Macrostomum lignano</name>
    <dbReference type="NCBI Taxonomy" id="282301"/>
    <lineage>
        <taxon>Eukaryota</taxon>
        <taxon>Metazoa</taxon>
        <taxon>Spiralia</taxon>
        <taxon>Lophotrochozoa</taxon>
        <taxon>Platyhelminthes</taxon>
        <taxon>Rhabditophora</taxon>
        <taxon>Macrostomorpha</taxon>
        <taxon>Macrostomida</taxon>
        <taxon>Macrostomidae</taxon>
        <taxon>Macrostomum</taxon>
    </lineage>
</organism>